<dbReference type="EMBL" id="VSRR010000709">
    <property type="protein sequence ID" value="MPC18774.1"/>
    <property type="molecule type" value="Genomic_DNA"/>
</dbReference>
<dbReference type="AlphaFoldDB" id="A0A5B7DBN4"/>
<keyword evidence="2" id="KW-1185">Reference proteome</keyword>
<comment type="caution">
    <text evidence="1">The sequence shown here is derived from an EMBL/GenBank/DDBJ whole genome shotgun (WGS) entry which is preliminary data.</text>
</comment>
<organism evidence="1 2">
    <name type="scientific">Portunus trituberculatus</name>
    <name type="common">Swimming crab</name>
    <name type="synonym">Neptunus trituberculatus</name>
    <dbReference type="NCBI Taxonomy" id="210409"/>
    <lineage>
        <taxon>Eukaryota</taxon>
        <taxon>Metazoa</taxon>
        <taxon>Ecdysozoa</taxon>
        <taxon>Arthropoda</taxon>
        <taxon>Crustacea</taxon>
        <taxon>Multicrustacea</taxon>
        <taxon>Malacostraca</taxon>
        <taxon>Eumalacostraca</taxon>
        <taxon>Eucarida</taxon>
        <taxon>Decapoda</taxon>
        <taxon>Pleocyemata</taxon>
        <taxon>Brachyura</taxon>
        <taxon>Eubrachyura</taxon>
        <taxon>Portunoidea</taxon>
        <taxon>Portunidae</taxon>
        <taxon>Portuninae</taxon>
        <taxon>Portunus</taxon>
    </lineage>
</organism>
<name>A0A5B7DBN4_PORTR</name>
<sequence>MKLASGRDGTRRLRGDRVVKGAQVTSLSLLPLTPLTPGTGKTGVTLKKPNRTIILRGPNAI</sequence>
<reference evidence="1 2" key="1">
    <citation type="submission" date="2019-05" db="EMBL/GenBank/DDBJ databases">
        <title>Another draft genome of Portunus trituberculatus and its Hox gene families provides insights of decapod evolution.</title>
        <authorList>
            <person name="Jeong J.-H."/>
            <person name="Song I."/>
            <person name="Kim S."/>
            <person name="Choi T."/>
            <person name="Kim D."/>
            <person name="Ryu S."/>
            <person name="Kim W."/>
        </authorList>
    </citation>
    <scope>NUCLEOTIDE SEQUENCE [LARGE SCALE GENOMIC DNA]</scope>
    <source>
        <tissue evidence="1">Muscle</tissue>
    </source>
</reference>
<dbReference type="Proteomes" id="UP000324222">
    <property type="component" value="Unassembled WGS sequence"/>
</dbReference>
<accession>A0A5B7DBN4</accession>
<gene>
    <name evidence="1" type="ORF">E2C01_011667</name>
</gene>
<evidence type="ECO:0000313" key="2">
    <source>
        <dbReference type="Proteomes" id="UP000324222"/>
    </source>
</evidence>
<protein>
    <submittedName>
        <fullName evidence="1">Uncharacterized protein</fullName>
    </submittedName>
</protein>
<proteinExistence type="predicted"/>
<evidence type="ECO:0000313" key="1">
    <source>
        <dbReference type="EMBL" id="MPC18774.1"/>
    </source>
</evidence>